<dbReference type="RefSeq" id="XP_049142106.1">
    <property type="nucleotide sequence ID" value="XM_049284963.1"/>
</dbReference>
<dbReference type="GO" id="GO:0051213">
    <property type="term" value="F:dioxygenase activity"/>
    <property type="evidence" value="ECO:0007669"/>
    <property type="project" value="UniProtKB-KW"/>
</dbReference>
<dbReference type="KEGG" id="clup:CLUP02_05958"/>
<organism evidence="1 2">
    <name type="scientific">Colletotrichum lupini</name>
    <dbReference type="NCBI Taxonomy" id="145971"/>
    <lineage>
        <taxon>Eukaryota</taxon>
        <taxon>Fungi</taxon>
        <taxon>Dikarya</taxon>
        <taxon>Ascomycota</taxon>
        <taxon>Pezizomycotina</taxon>
        <taxon>Sordariomycetes</taxon>
        <taxon>Hypocreomycetidae</taxon>
        <taxon>Glomerellales</taxon>
        <taxon>Glomerellaceae</taxon>
        <taxon>Colletotrichum</taxon>
        <taxon>Colletotrichum acutatum species complex</taxon>
    </lineage>
</organism>
<keyword evidence="1" id="KW-0223">Dioxygenase</keyword>
<dbReference type="Proteomes" id="UP000830671">
    <property type="component" value="Chromosome 3"/>
</dbReference>
<evidence type="ECO:0000313" key="1">
    <source>
        <dbReference type="EMBL" id="UQC80475.1"/>
    </source>
</evidence>
<sequence length="195" mass="21280">MASTLPPPAGSLISGLVFEGKPYDVTRDDPLRVFQQNVSRVRAYIEKRLADFDGLGTLVELKLGDGSEYLSPPIFIDSTSTSAALLDNIPDDVQPGVTVNIMPEYILDVIEGRMHAVHAFGKRAKPPCRGSFPMCFALGGRPQSVVNADKLDPQDLPKPTEDAEQIKRDLQKWGYAMVKNALSADQVEILKAAVE</sequence>
<keyword evidence="2" id="KW-1185">Reference proteome</keyword>
<accession>A0A9Q8SNJ8</accession>
<dbReference type="EMBL" id="CP019475">
    <property type="protein sequence ID" value="UQC80475.1"/>
    <property type="molecule type" value="Genomic_DNA"/>
</dbReference>
<name>A0A9Q8SNJ8_9PEZI</name>
<reference evidence="1" key="1">
    <citation type="journal article" date="2021" name="Mol. Plant Microbe Interact.">
        <title>Complete Genome Sequence of the Plant-Pathogenic Fungus Colletotrichum lupini.</title>
        <authorList>
            <person name="Baroncelli R."/>
            <person name="Pensec F."/>
            <person name="Da Lio D."/>
            <person name="Boufleur T."/>
            <person name="Vicente I."/>
            <person name="Sarrocco S."/>
            <person name="Picot A."/>
            <person name="Baraldi E."/>
            <person name="Sukno S."/>
            <person name="Thon M."/>
            <person name="Le Floch G."/>
        </authorList>
    </citation>
    <scope>NUCLEOTIDE SEQUENCE</scope>
    <source>
        <strain evidence="1">IMI 504893</strain>
    </source>
</reference>
<dbReference type="AlphaFoldDB" id="A0A9Q8SNJ8"/>
<gene>
    <name evidence="1" type="ORF">CLUP02_05958</name>
</gene>
<dbReference type="GeneID" id="73339973"/>
<proteinExistence type="predicted"/>
<evidence type="ECO:0000313" key="2">
    <source>
        <dbReference type="Proteomes" id="UP000830671"/>
    </source>
</evidence>
<protein>
    <submittedName>
        <fullName evidence="1">Phytanoyl-CoA dioxygenase</fullName>
    </submittedName>
</protein>
<keyword evidence="1" id="KW-0560">Oxidoreductase</keyword>